<dbReference type="SUPFAM" id="SSF46785">
    <property type="entry name" value="Winged helix' DNA-binding domain"/>
    <property type="match status" value="1"/>
</dbReference>
<dbReference type="EMBL" id="QJSX01000014">
    <property type="protein sequence ID" value="PYE51832.1"/>
    <property type="molecule type" value="Genomic_DNA"/>
</dbReference>
<dbReference type="InterPro" id="IPR036388">
    <property type="entry name" value="WH-like_DNA-bd_sf"/>
</dbReference>
<evidence type="ECO:0008006" key="3">
    <source>
        <dbReference type="Google" id="ProtNLM"/>
    </source>
</evidence>
<reference evidence="1 2" key="1">
    <citation type="submission" date="2018-06" db="EMBL/GenBank/DDBJ databases">
        <title>Genomic Encyclopedia of Type Strains, Phase IV (KMG-IV): sequencing the most valuable type-strain genomes for metagenomic binning, comparative biology and taxonomic classification.</title>
        <authorList>
            <person name="Goeker M."/>
        </authorList>
    </citation>
    <scope>NUCLEOTIDE SEQUENCE [LARGE SCALE GENOMIC DNA]</scope>
    <source>
        <strain evidence="1 2">DSM 18048</strain>
    </source>
</reference>
<dbReference type="RefSeq" id="WP_110887863.1">
    <property type="nucleotide sequence ID" value="NZ_QJSX01000014.1"/>
</dbReference>
<comment type="caution">
    <text evidence="1">The sequence shown here is derived from an EMBL/GenBank/DDBJ whole genome shotgun (WGS) entry which is preliminary data.</text>
</comment>
<gene>
    <name evidence="1" type="ORF">DES52_11433</name>
</gene>
<keyword evidence="2" id="KW-1185">Reference proteome</keyword>
<dbReference type="OrthoDB" id="64658at2"/>
<evidence type="ECO:0000313" key="1">
    <source>
        <dbReference type="EMBL" id="PYE51832.1"/>
    </source>
</evidence>
<dbReference type="AlphaFoldDB" id="A0A318S883"/>
<evidence type="ECO:0000313" key="2">
    <source>
        <dbReference type="Proteomes" id="UP000248326"/>
    </source>
</evidence>
<proteinExistence type="predicted"/>
<protein>
    <recommendedName>
        <fullName evidence="3">ArsR family transcriptional regulator</fullName>
    </recommendedName>
</protein>
<sequence length="227" mass="25617">MPDAVPDPSTWRWIRDPDAAKALLDPSSFTHLHPYLARDCTLTEAARETNTSLSRALYHARRFTRLGLLHVARTSPRRGRPVKYYRSTADRFFVPFATTSFEDLEAAWEIVERNEQRRFTRAYVRAYLNERPDSTNGGALVHRTTEGHVSLDFTSTAPSVTAQAPIDELGLWSSWSTVRLTPSEAAALQRTLEALWRDVLTRSDATGEGRRAFTLRLGLTPSDPSDV</sequence>
<organism evidence="1 2">
    <name type="scientific">Deinococcus yavapaiensis KR-236</name>
    <dbReference type="NCBI Taxonomy" id="694435"/>
    <lineage>
        <taxon>Bacteria</taxon>
        <taxon>Thermotogati</taxon>
        <taxon>Deinococcota</taxon>
        <taxon>Deinococci</taxon>
        <taxon>Deinococcales</taxon>
        <taxon>Deinococcaceae</taxon>
        <taxon>Deinococcus</taxon>
    </lineage>
</organism>
<accession>A0A318S883</accession>
<dbReference type="InterPro" id="IPR036390">
    <property type="entry name" value="WH_DNA-bd_sf"/>
</dbReference>
<dbReference type="Gene3D" id="1.10.10.10">
    <property type="entry name" value="Winged helix-like DNA-binding domain superfamily/Winged helix DNA-binding domain"/>
    <property type="match status" value="1"/>
</dbReference>
<dbReference type="Proteomes" id="UP000248326">
    <property type="component" value="Unassembled WGS sequence"/>
</dbReference>
<name>A0A318S883_9DEIO</name>